<keyword evidence="5" id="KW-0472">Membrane</keyword>
<evidence type="ECO:0000313" key="6">
    <source>
        <dbReference type="EMBL" id="KNE61033.1"/>
    </source>
</evidence>
<evidence type="ECO:0000313" key="7">
    <source>
        <dbReference type="Proteomes" id="UP000054350"/>
    </source>
</evidence>
<protein>
    <submittedName>
        <fullName evidence="6">Uncharacterized protein</fullName>
    </submittedName>
</protein>
<name>A0A0L0SES8_ALLM3</name>
<organism evidence="6 7">
    <name type="scientific">Allomyces macrogynus (strain ATCC 38327)</name>
    <name type="common">Allomyces javanicus var. macrogynus</name>
    <dbReference type="NCBI Taxonomy" id="578462"/>
    <lineage>
        <taxon>Eukaryota</taxon>
        <taxon>Fungi</taxon>
        <taxon>Fungi incertae sedis</taxon>
        <taxon>Blastocladiomycota</taxon>
        <taxon>Blastocladiomycetes</taxon>
        <taxon>Blastocladiales</taxon>
        <taxon>Blastocladiaceae</taxon>
        <taxon>Allomyces</taxon>
    </lineage>
</organism>
<proteinExistence type="inferred from homology"/>
<evidence type="ECO:0000256" key="3">
    <source>
        <dbReference type="ARBA" id="ARBA00022692"/>
    </source>
</evidence>
<keyword evidence="3" id="KW-0812">Transmembrane</keyword>
<dbReference type="EMBL" id="GG745337">
    <property type="protein sequence ID" value="KNE61033.1"/>
    <property type="molecule type" value="Genomic_DNA"/>
</dbReference>
<dbReference type="AlphaFoldDB" id="A0A0L0SES8"/>
<dbReference type="GO" id="GO:0016020">
    <property type="term" value="C:membrane"/>
    <property type="evidence" value="ECO:0007669"/>
    <property type="project" value="UniProtKB-SubCell"/>
</dbReference>
<dbReference type="VEuPathDB" id="FungiDB:AMAG_06790"/>
<comment type="similarity">
    <text evidence="2">Belongs to the CLPTM1 family.</text>
</comment>
<dbReference type="STRING" id="578462.A0A0L0SES8"/>
<accession>A0A0L0SES8</accession>
<dbReference type="PANTHER" id="PTHR21347:SF0">
    <property type="entry name" value="LIPID SCRAMBLASE CLPTM1L"/>
    <property type="match status" value="1"/>
</dbReference>
<dbReference type="Proteomes" id="UP000054350">
    <property type="component" value="Unassembled WGS sequence"/>
</dbReference>
<sequence length="192" mass="19695">MADPVPAAAAAAAGANANANDDNGGFHGSMFAGQPEAATNLAKTGQSAGAGDLLADKLAAATGIGTPPTASGADLSASVYSSPNKFQNLWRTDSLLDLYVFLGDSLAATPALFTSPAIWRHRFTYGDWSASANTTLSIPLSESITAHNASLFAHVYVSKAGISPDPSSATLVEADVIARVHPLVQYRPPKRV</sequence>
<reference evidence="7" key="2">
    <citation type="submission" date="2009-11" db="EMBL/GenBank/DDBJ databases">
        <title>The Genome Sequence of Allomyces macrogynus strain ATCC 38327.</title>
        <authorList>
            <consortium name="The Broad Institute Genome Sequencing Platform"/>
            <person name="Russ C."/>
            <person name="Cuomo C."/>
            <person name="Shea T."/>
            <person name="Young S.K."/>
            <person name="Zeng Q."/>
            <person name="Koehrsen M."/>
            <person name="Haas B."/>
            <person name="Borodovsky M."/>
            <person name="Guigo R."/>
            <person name="Alvarado L."/>
            <person name="Berlin A."/>
            <person name="Borenstein D."/>
            <person name="Chen Z."/>
            <person name="Engels R."/>
            <person name="Freedman E."/>
            <person name="Gellesch M."/>
            <person name="Goldberg J."/>
            <person name="Griggs A."/>
            <person name="Gujja S."/>
            <person name="Heiman D."/>
            <person name="Hepburn T."/>
            <person name="Howarth C."/>
            <person name="Jen D."/>
            <person name="Larson L."/>
            <person name="Lewis B."/>
            <person name="Mehta T."/>
            <person name="Park D."/>
            <person name="Pearson M."/>
            <person name="Roberts A."/>
            <person name="Saif S."/>
            <person name="Shenoy N."/>
            <person name="Sisk P."/>
            <person name="Stolte C."/>
            <person name="Sykes S."/>
            <person name="Walk T."/>
            <person name="White J."/>
            <person name="Yandava C."/>
            <person name="Burger G."/>
            <person name="Gray M.W."/>
            <person name="Holland P.W.H."/>
            <person name="King N."/>
            <person name="Lang F.B.F."/>
            <person name="Roger A.J."/>
            <person name="Ruiz-Trillo I."/>
            <person name="Lander E."/>
            <person name="Nusbaum C."/>
        </authorList>
    </citation>
    <scope>NUCLEOTIDE SEQUENCE [LARGE SCALE GENOMIC DNA]</scope>
    <source>
        <strain evidence="7">ATCC 38327</strain>
    </source>
</reference>
<evidence type="ECO:0000256" key="1">
    <source>
        <dbReference type="ARBA" id="ARBA00004141"/>
    </source>
</evidence>
<gene>
    <name evidence="6" type="ORF">AMAG_06790</name>
</gene>
<evidence type="ECO:0000256" key="2">
    <source>
        <dbReference type="ARBA" id="ARBA00009310"/>
    </source>
</evidence>
<dbReference type="Pfam" id="PF05602">
    <property type="entry name" value="CLPTM1"/>
    <property type="match status" value="1"/>
</dbReference>
<keyword evidence="7" id="KW-1185">Reference proteome</keyword>
<dbReference type="PANTHER" id="PTHR21347">
    <property type="entry name" value="CLEFT LIP AND PALATE ASSOCIATED TRANSMEMBRANE PROTEIN-RELATED"/>
    <property type="match status" value="1"/>
</dbReference>
<evidence type="ECO:0000256" key="5">
    <source>
        <dbReference type="ARBA" id="ARBA00023136"/>
    </source>
</evidence>
<evidence type="ECO:0000256" key="4">
    <source>
        <dbReference type="ARBA" id="ARBA00022989"/>
    </source>
</evidence>
<dbReference type="GO" id="GO:0012505">
    <property type="term" value="C:endomembrane system"/>
    <property type="evidence" value="ECO:0007669"/>
    <property type="project" value="TreeGrafter"/>
</dbReference>
<dbReference type="InterPro" id="IPR008429">
    <property type="entry name" value="CLPTM1"/>
</dbReference>
<keyword evidence="4" id="KW-1133">Transmembrane helix</keyword>
<reference evidence="6 7" key="1">
    <citation type="submission" date="2009-11" db="EMBL/GenBank/DDBJ databases">
        <title>Annotation of Allomyces macrogynus ATCC 38327.</title>
        <authorList>
            <consortium name="The Broad Institute Genome Sequencing Platform"/>
            <person name="Russ C."/>
            <person name="Cuomo C."/>
            <person name="Burger G."/>
            <person name="Gray M.W."/>
            <person name="Holland P.W.H."/>
            <person name="King N."/>
            <person name="Lang F.B.F."/>
            <person name="Roger A.J."/>
            <person name="Ruiz-Trillo I."/>
            <person name="Young S.K."/>
            <person name="Zeng Q."/>
            <person name="Gargeya S."/>
            <person name="Fitzgerald M."/>
            <person name="Haas B."/>
            <person name="Abouelleil A."/>
            <person name="Alvarado L."/>
            <person name="Arachchi H.M."/>
            <person name="Berlin A."/>
            <person name="Chapman S.B."/>
            <person name="Gearin G."/>
            <person name="Goldberg J."/>
            <person name="Griggs A."/>
            <person name="Gujja S."/>
            <person name="Hansen M."/>
            <person name="Heiman D."/>
            <person name="Howarth C."/>
            <person name="Larimer J."/>
            <person name="Lui A."/>
            <person name="MacDonald P.J.P."/>
            <person name="McCowen C."/>
            <person name="Montmayeur A."/>
            <person name="Murphy C."/>
            <person name="Neiman D."/>
            <person name="Pearson M."/>
            <person name="Priest M."/>
            <person name="Roberts A."/>
            <person name="Saif S."/>
            <person name="Shea T."/>
            <person name="Sisk P."/>
            <person name="Stolte C."/>
            <person name="Sykes S."/>
            <person name="Wortman J."/>
            <person name="Nusbaum C."/>
            <person name="Birren B."/>
        </authorList>
    </citation>
    <scope>NUCLEOTIDE SEQUENCE [LARGE SCALE GENOMIC DNA]</scope>
    <source>
        <strain evidence="6 7">ATCC 38327</strain>
    </source>
</reference>
<comment type="subcellular location">
    <subcellularLocation>
        <location evidence="1">Membrane</location>
        <topology evidence="1">Multi-pass membrane protein</topology>
    </subcellularLocation>
</comment>
<dbReference type="OrthoDB" id="378564at2759"/>